<evidence type="ECO:0000313" key="3">
    <source>
        <dbReference type="Proteomes" id="UP000594638"/>
    </source>
</evidence>
<dbReference type="PANTHER" id="PTHR34659:SF1">
    <property type="entry name" value="PROTEIN EGT2"/>
    <property type="match status" value="1"/>
</dbReference>
<comment type="caution">
    <text evidence="2">The sequence shown here is derived from an EMBL/GenBank/DDBJ whole genome shotgun (WGS) entry which is preliminary data.</text>
</comment>
<keyword evidence="3" id="KW-1185">Reference proteome</keyword>
<dbReference type="AlphaFoldDB" id="A0A8S0V554"/>
<dbReference type="OrthoDB" id="778244at2759"/>
<name>A0A8S0V554_OLEEU</name>
<evidence type="ECO:0000313" key="2">
    <source>
        <dbReference type="EMBL" id="CAA3025201.1"/>
    </source>
</evidence>
<accession>A0A8S0V554</accession>
<feature type="region of interest" description="Disordered" evidence="1">
    <location>
        <begin position="30"/>
        <end position="60"/>
    </location>
</feature>
<reference evidence="2 3" key="1">
    <citation type="submission" date="2019-12" db="EMBL/GenBank/DDBJ databases">
        <authorList>
            <person name="Alioto T."/>
            <person name="Alioto T."/>
            <person name="Gomez Garrido J."/>
        </authorList>
    </citation>
    <scope>NUCLEOTIDE SEQUENCE [LARGE SCALE GENOMIC DNA]</scope>
</reference>
<dbReference type="Proteomes" id="UP000594638">
    <property type="component" value="Unassembled WGS sequence"/>
</dbReference>
<proteinExistence type="predicted"/>
<dbReference type="EMBL" id="CACTIH010009127">
    <property type="protein sequence ID" value="CAA3025201.1"/>
    <property type="molecule type" value="Genomic_DNA"/>
</dbReference>
<organism evidence="2 3">
    <name type="scientific">Olea europaea subsp. europaea</name>
    <dbReference type="NCBI Taxonomy" id="158383"/>
    <lineage>
        <taxon>Eukaryota</taxon>
        <taxon>Viridiplantae</taxon>
        <taxon>Streptophyta</taxon>
        <taxon>Embryophyta</taxon>
        <taxon>Tracheophyta</taxon>
        <taxon>Spermatophyta</taxon>
        <taxon>Magnoliopsida</taxon>
        <taxon>eudicotyledons</taxon>
        <taxon>Gunneridae</taxon>
        <taxon>Pentapetalae</taxon>
        <taxon>asterids</taxon>
        <taxon>lamiids</taxon>
        <taxon>Lamiales</taxon>
        <taxon>Oleaceae</taxon>
        <taxon>Oleeae</taxon>
        <taxon>Olea</taxon>
    </lineage>
</organism>
<evidence type="ECO:0000256" key="1">
    <source>
        <dbReference type="SAM" id="MobiDB-lite"/>
    </source>
</evidence>
<sequence length="240" mass="26627">MDFKGGRGYATDPVKVAAGDVSLSPCAHLDMNEKPKAMLENSDLKKESTEDKLNADEDVGKKLPLSGLGDKRGTSLLCNLRESCVPPSDQTNVMLSTDLVGSCNSVDAVIANDSIVKARVAEDKFDIGVIHNEEVVEPRADILKQYDKSNLEESCVMVEGDMLRFFLQETAKQKSFKKKIREAFLSKLISRKPEYHKLFVQYGNRDGMEATEMVIPGSNKVSDNAKLQGLNFFDSDWELL</sequence>
<dbReference type="InterPro" id="IPR053273">
    <property type="entry name" value="CST_Regulator"/>
</dbReference>
<gene>
    <name evidence="2" type="ORF">OLEA9_A114317</name>
</gene>
<dbReference type="PANTHER" id="PTHR34659">
    <property type="entry name" value="BNAA05G11610D PROTEIN"/>
    <property type="match status" value="1"/>
</dbReference>
<protein>
    <submittedName>
        <fullName evidence="2">Uncharacterized protein</fullName>
    </submittedName>
</protein>
<dbReference type="Gramene" id="OE9A114317T7">
    <property type="protein sequence ID" value="OE9A114317C7"/>
    <property type="gene ID" value="OE9A114317"/>
</dbReference>